<keyword evidence="2" id="KW-1185">Reference proteome</keyword>
<dbReference type="EMBL" id="JAAAMJ010000011">
    <property type="protein sequence ID" value="NDV87835.1"/>
    <property type="molecule type" value="Genomic_DNA"/>
</dbReference>
<evidence type="ECO:0000313" key="1">
    <source>
        <dbReference type="EMBL" id="NDV87835.1"/>
    </source>
</evidence>
<dbReference type="AlphaFoldDB" id="A0A6L9MJ92"/>
<name>A0A6L9MJ92_9HYPH</name>
<protein>
    <submittedName>
        <fullName evidence="1">Uncharacterized protein</fullName>
    </submittedName>
</protein>
<evidence type="ECO:0000313" key="2">
    <source>
        <dbReference type="Proteomes" id="UP000476332"/>
    </source>
</evidence>
<dbReference type="Proteomes" id="UP000476332">
    <property type="component" value="Unassembled WGS sequence"/>
</dbReference>
<reference evidence="1 2" key="1">
    <citation type="submission" date="2020-01" db="EMBL/GenBank/DDBJ databases">
        <title>Genomes of bacteria type strains.</title>
        <authorList>
            <person name="Chen J."/>
            <person name="Zhu S."/>
            <person name="Chen J."/>
        </authorList>
    </citation>
    <scope>NUCLEOTIDE SEQUENCE [LARGE SCALE GENOMIC DNA]</scope>
    <source>
        <strain evidence="1 2">KCTC 52919</strain>
    </source>
</reference>
<organism evidence="1 2">
    <name type="scientific">Aurantimonas aggregata</name>
    <dbReference type="NCBI Taxonomy" id="2047720"/>
    <lineage>
        <taxon>Bacteria</taxon>
        <taxon>Pseudomonadati</taxon>
        <taxon>Pseudomonadota</taxon>
        <taxon>Alphaproteobacteria</taxon>
        <taxon>Hyphomicrobiales</taxon>
        <taxon>Aurantimonadaceae</taxon>
        <taxon>Aurantimonas</taxon>
    </lineage>
</organism>
<comment type="caution">
    <text evidence="1">The sequence shown here is derived from an EMBL/GenBank/DDBJ whole genome shotgun (WGS) entry which is preliminary data.</text>
</comment>
<sequence length="120" mass="13460">MKQILVTVPVEIGPVFASKYIYKRVTQGKGHAYSLSDYIYQSVGMSHKVEQDNHKGFDYRRLVSMMERHFHIERVSGITGLPTILNTQVGIIAASKYGKRNQYLRTGDAAAAITDGQKIV</sequence>
<accession>A0A6L9MJ92</accession>
<gene>
    <name evidence="1" type="ORF">GTW51_14100</name>
</gene>
<proteinExistence type="predicted"/>
<dbReference type="RefSeq" id="WP_163044641.1">
    <property type="nucleotide sequence ID" value="NZ_JAAAMJ010000011.1"/>
</dbReference>